<dbReference type="Proteomes" id="UP000799536">
    <property type="component" value="Unassembled WGS sequence"/>
</dbReference>
<sequence>MKFFDIIVGTVTLFSATAAAVRIGDCAGDGGGIWQNQEKIKAIGAADDYKDHGDPFCETKYKQGVVINEIEVWANSEVVRGIRFGYSDGTSSSTHGKAEGDRNQKIQWDSAHDKVEKITVWGNGIGTRVGKIQIETLSGKKLEVGRDIKKQTPYELEVGGGIILASYGAQGFDINKIGFLVIAEPVQHVTISDVVFADDIKAQYAKKQGIESKVLYSTTFENNQKLNQTFSFWNTITKTIERSVTETLTTAWGTTVTMELSAEFMGIGPSFGLQERFDITYAQAEEEKTAKTTTLTWHHDGTVPVGGIVGCVAYTESGSMDSDYTSTVTVDIGLNGKKFQFKENGHLKSMGWAQAQSVCGEGKSAADLEKEILKQNKGRRDVDEDGGIDAVRRVARGMLGA</sequence>
<evidence type="ECO:0000259" key="2">
    <source>
        <dbReference type="PROSITE" id="PS51752"/>
    </source>
</evidence>
<feature type="chain" id="PRO_5040305593" description="Jacalin-type lectin domain-containing protein" evidence="1">
    <location>
        <begin position="21"/>
        <end position="401"/>
    </location>
</feature>
<dbReference type="InterPro" id="IPR001229">
    <property type="entry name" value="Jacalin-like_lectin_dom"/>
</dbReference>
<proteinExistence type="predicted"/>
<feature type="domain" description="Jacalin-type lectin" evidence="2">
    <location>
        <begin position="37"/>
        <end position="183"/>
    </location>
</feature>
<dbReference type="Gene3D" id="2.170.15.10">
    <property type="entry name" value="Proaerolysin, chain A, domain 3"/>
    <property type="match status" value="1"/>
</dbReference>
<dbReference type="InterPro" id="IPR036404">
    <property type="entry name" value="Jacalin-like_lectin_dom_sf"/>
</dbReference>
<dbReference type="OrthoDB" id="3758675at2759"/>
<feature type="signal peptide" evidence="1">
    <location>
        <begin position="1"/>
        <end position="20"/>
    </location>
</feature>
<protein>
    <recommendedName>
        <fullName evidence="2">Jacalin-type lectin domain-containing protein</fullName>
    </recommendedName>
</protein>
<dbReference type="SUPFAM" id="SSF56973">
    <property type="entry name" value="Aerolisin/ETX pore-forming domain"/>
    <property type="match status" value="1"/>
</dbReference>
<organism evidence="3 4">
    <name type="scientific">Delitschia confertaspora ATCC 74209</name>
    <dbReference type="NCBI Taxonomy" id="1513339"/>
    <lineage>
        <taxon>Eukaryota</taxon>
        <taxon>Fungi</taxon>
        <taxon>Dikarya</taxon>
        <taxon>Ascomycota</taxon>
        <taxon>Pezizomycotina</taxon>
        <taxon>Dothideomycetes</taxon>
        <taxon>Pleosporomycetidae</taxon>
        <taxon>Pleosporales</taxon>
        <taxon>Delitschiaceae</taxon>
        <taxon>Delitschia</taxon>
    </lineage>
</organism>
<evidence type="ECO:0000313" key="3">
    <source>
        <dbReference type="EMBL" id="KAF2203928.1"/>
    </source>
</evidence>
<comment type="caution">
    <text evidence="3">The sequence shown here is derived from an EMBL/GenBank/DDBJ whole genome shotgun (WGS) entry which is preliminary data.</text>
</comment>
<keyword evidence="1" id="KW-0732">Signal</keyword>
<dbReference type="SUPFAM" id="SSF51101">
    <property type="entry name" value="Mannose-binding lectins"/>
    <property type="match status" value="1"/>
</dbReference>
<dbReference type="Pfam" id="PF01419">
    <property type="entry name" value="Jacalin"/>
    <property type="match status" value="1"/>
</dbReference>
<name>A0A9P4JQM4_9PLEO</name>
<evidence type="ECO:0000313" key="4">
    <source>
        <dbReference type="Proteomes" id="UP000799536"/>
    </source>
</evidence>
<evidence type="ECO:0000256" key="1">
    <source>
        <dbReference type="SAM" id="SignalP"/>
    </source>
</evidence>
<dbReference type="EMBL" id="ML993889">
    <property type="protein sequence ID" value="KAF2203928.1"/>
    <property type="molecule type" value="Genomic_DNA"/>
</dbReference>
<dbReference type="Gene3D" id="2.100.10.30">
    <property type="entry name" value="Jacalin-like lectin domain"/>
    <property type="match status" value="1"/>
</dbReference>
<accession>A0A9P4JQM4</accession>
<keyword evidence="4" id="KW-1185">Reference proteome</keyword>
<gene>
    <name evidence="3" type="ORF">GQ43DRAFT_410520</name>
</gene>
<reference evidence="3" key="1">
    <citation type="journal article" date="2020" name="Stud. Mycol.">
        <title>101 Dothideomycetes genomes: a test case for predicting lifestyles and emergence of pathogens.</title>
        <authorList>
            <person name="Haridas S."/>
            <person name="Albert R."/>
            <person name="Binder M."/>
            <person name="Bloem J."/>
            <person name="Labutti K."/>
            <person name="Salamov A."/>
            <person name="Andreopoulos B."/>
            <person name="Baker S."/>
            <person name="Barry K."/>
            <person name="Bills G."/>
            <person name="Bluhm B."/>
            <person name="Cannon C."/>
            <person name="Castanera R."/>
            <person name="Culley D."/>
            <person name="Daum C."/>
            <person name="Ezra D."/>
            <person name="Gonzalez J."/>
            <person name="Henrissat B."/>
            <person name="Kuo A."/>
            <person name="Liang C."/>
            <person name="Lipzen A."/>
            <person name="Lutzoni F."/>
            <person name="Magnuson J."/>
            <person name="Mondo S."/>
            <person name="Nolan M."/>
            <person name="Ohm R."/>
            <person name="Pangilinan J."/>
            <person name="Park H.-J."/>
            <person name="Ramirez L."/>
            <person name="Alfaro M."/>
            <person name="Sun H."/>
            <person name="Tritt A."/>
            <person name="Yoshinaga Y."/>
            <person name="Zwiers L.-H."/>
            <person name="Turgeon B."/>
            <person name="Goodwin S."/>
            <person name="Spatafora J."/>
            <person name="Crous P."/>
            <person name="Grigoriev I."/>
        </authorList>
    </citation>
    <scope>NUCLEOTIDE SEQUENCE</scope>
    <source>
        <strain evidence="3">ATCC 74209</strain>
    </source>
</reference>
<dbReference type="PROSITE" id="PS51752">
    <property type="entry name" value="JACALIN_LECTIN"/>
    <property type="match status" value="1"/>
</dbReference>
<dbReference type="AlphaFoldDB" id="A0A9P4JQM4"/>